<feature type="compositionally biased region" description="Basic and acidic residues" evidence="2">
    <location>
        <begin position="394"/>
        <end position="408"/>
    </location>
</feature>
<dbReference type="OrthoDB" id="5211809at2759"/>
<name>A0A811K8G1_9BILA</name>
<evidence type="ECO:0000313" key="3">
    <source>
        <dbReference type="EMBL" id="CAD5211592.1"/>
    </source>
</evidence>
<keyword evidence="4" id="KW-1185">Reference proteome</keyword>
<gene>
    <name evidence="3" type="ORF">BOKJ2_LOCUS3771</name>
</gene>
<reference evidence="3" key="1">
    <citation type="submission" date="2020-09" db="EMBL/GenBank/DDBJ databases">
        <authorList>
            <person name="Kikuchi T."/>
        </authorList>
    </citation>
    <scope>NUCLEOTIDE SEQUENCE</scope>
    <source>
        <strain evidence="3">SH1</strain>
    </source>
</reference>
<dbReference type="InterPro" id="IPR025066">
    <property type="entry name" value="CCDC174-like"/>
</dbReference>
<accession>A0A811K8G1</accession>
<comment type="caution">
    <text evidence="3">The sequence shown here is derived from an EMBL/GenBank/DDBJ whole genome shotgun (WGS) entry which is preliminary data.</text>
</comment>
<dbReference type="Proteomes" id="UP000783686">
    <property type="component" value="Unassembled WGS sequence"/>
</dbReference>
<dbReference type="EMBL" id="CAJFCW020000002">
    <property type="protein sequence ID" value="CAG9093861.1"/>
    <property type="molecule type" value="Genomic_DNA"/>
</dbReference>
<dbReference type="SUPFAM" id="SSF55729">
    <property type="entry name" value="Acyl-CoA N-acyltransferases (Nat)"/>
    <property type="match status" value="1"/>
</dbReference>
<evidence type="ECO:0000256" key="1">
    <source>
        <dbReference type="ARBA" id="ARBA00023054"/>
    </source>
</evidence>
<dbReference type="Gene3D" id="3.40.630.30">
    <property type="match status" value="1"/>
</dbReference>
<sequence>MIKLAASSIRRLSTASTRDIIRPHWYVSQFDNRGTIERARPDDSEILSQFLSKGFASCEPVTVGLGVSEDLMQNYFSEQIKDSLKSEYTLLAFYLNKLVGALVAKDLLIDHLVPNVMEAEILSDYRKEIDQVMSSGCPDRRLARLKVYYEKWVRIAPNFLCHKTKKVLHLQYGYILPEYRGALLSKLLLEDVLNLANQNKITQFMTVCTSVPSSKNYENIADVKYVFPYKNFVDSGEKVLPDKSKMLHHSEMAFLAIGNTDITMEDEEEKPPQPVYKATNLSSLYSLRSEVIKRKNIAKAKSSAVTVDISKKSIFTINKKDKQLKEENKKQRQERINKLSAELKKEEEDATRRKKVLEEKAKIYERLTSGEQLVNEDGRDVDFLVNFNVKKRELEEEREREKEKNEQKDEPEDLPQTSTPLVDRYNPLEEPGRLFGPSHAFLPTNEEDRVNKIKEIKDMSKQTEATRQKRKKLLSDKKRMDREKLKKFRARMNLSPLPSTSEESEEETTEAEPQYLDIPLPPEPVPSKSNQTSYGIREWDEGKYYRKWKEEQEQKRDEEFAPPSSYYR</sequence>
<dbReference type="PANTHER" id="PTHR15885:SF1">
    <property type="entry name" value="COILED-COIL DOMAIN-CONTAINING PROTEIN 174"/>
    <property type="match status" value="1"/>
</dbReference>
<dbReference type="EMBL" id="CAJFDH010000002">
    <property type="protein sequence ID" value="CAD5211592.1"/>
    <property type="molecule type" value="Genomic_DNA"/>
</dbReference>
<dbReference type="PANTHER" id="PTHR15885">
    <property type="entry name" value="COILED-COIL DOMAIN-CONTAINING PROTEIN 174"/>
    <property type="match status" value="1"/>
</dbReference>
<evidence type="ECO:0008006" key="5">
    <source>
        <dbReference type="Google" id="ProtNLM"/>
    </source>
</evidence>
<keyword evidence="1" id="KW-0175">Coiled coil</keyword>
<protein>
    <recommendedName>
        <fullName evidence="5">N-acetyltransferase domain-containing protein</fullName>
    </recommendedName>
</protein>
<feature type="region of interest" description="Disordered" evidence="2">
    <location>
        <begin position="394"/>
        <end position="536"/>
    </location>
</feature>
<dbReference type="Proteomes" id="UP000614601">
    <property type="component" value="Unassembled WGS sequence"/>
</dbReference>
<evidence type="ECO:0000313" key="4">
    <source>
        <dbReference type="Proteomes" id="UP000614601"/>
    </source>
</evidence>
<dbReference type="InterPro" id="IPR016181">
    <property type="entry name" value="Acyl_CoA_acyltransferase"/>
</dbReference>
<dbReference type="GO" id="GO:0005634">
    <property type="term" value="C:nucleus"/>
    <property type="evidence" value="ECO:0007669"/>
    <property type="project" value="TreeGrafter"/>
</dbReference>
<proteinExistence type="predicted"/>
<organism evidence="3 4">
    <name type="scientific">Bursaphelenchus okinawaensis</name>
    <dbReference type="NCBI Taxonomy" id="465554"/>
    <lineage>
        <taxon>Eukaryota</taxon>
        <taxon>Metazoa</taxon>
        <taxon>Ecdysozoa</taxon>
        <taxon>Nematoda</taxon>
        <taxon>Chromadorea</taxon>
        <taxon>Rhabditida</taxon>
        <taxon>Tylenchina</taxon>
        <taxon>Tylenchomorpha</taxon>
        <taxon>Aphelenchoidea</taxon>
        <taxon>Aphelenchoididae</taxon>
        <taxon>Bursaphelenchus</taxon>
    </lineage>
</organism>
<feature type="compositionally biased region" description="Basic and acidic residues" evidence="2">
    <location>
        <begin position="446"/>
        <end position="484"/>
    </location>
</feature>
<evidence type="ECO:0000256" key="2">
    <source>
        <dbReference type="SAM" id="MobiDB-lite"/>
    </source>
</evidence>
<dbReference type="AlphaFoldDB" id="A0A811K8G1"/>